<reference evidence="1" key="1">
    <citation type="submission" date="2021-01" db="EMBL/GenBank/DDBJ databases">
        <authorList>
            <consortium name="Genoscope - CEA"/>
            <person name="William W."/>
        </authorList>
    </citation>
    <scope>NUCLEOTIDE SEQUENCE</scope>
</reference>
<dbReference type="AlphaFoldDB" id="A0A816ZBY2"/>
<dbReference type="EMBL" id="HG994361">
    <property type="protein sequence ID" value="CAF2203030.1"/>
    <property type="molecule type" value="Genomic_DNA"/>
</dbReference>
<dbReference type="Proteomes" id="UP001295469">
    <property type="component" value="Chromosome A07"/>
</dbReference>
<gene>
    <name evidence="1" type="ORF">DARMORV10_A07P41880.1</name>
</gene>
<proteinExistence type="predicted"/>
<evidence type="ECO:0000313" key="1">
    <source>
        <dbReference type="EMBL" id="CAF2203030.1"/>
    </source>
</evidence>
<organism evidence="1">
    <name type="scientific">Brassica napus</name>
    <name type="common">Rape</name>
    <dbReference type="NCBI Taxonomy" id="3708"/>
    <lineage>
        <taxon>Eukaryota</taxon>
        <taxon>Viridiplantae</taxon>
        <taxon>Streptophyta</taxon>
        <taxon>Embryophyta</taxon>
        <taxon>Tracheophyta</taxon>
        <taxon>Spermatophyta</taxon>
        <taxon>Magnoliopsida</taxon>
        <taxon>eudicotyledons</taxon>
        <taxon>Gunneridae</taxon>
        <taxon>Pentapetalae</taxon>
        <taxon>rosids</taxon>
        <taxon>malvids</taxon>
        <taxon>Brassicales</taxon>
        <taxon>Brassicaceae</taxon>
        <taxon>Brassiceae</taxon>
        <taxon>Brassica</taxon>
    </lineage>
</organism>
<name>A0A816ZBY2_BRANA</name>
<accession>A0A816ZBY2</accession>
<protein>
    <submittedName>
        <fullName evidence="1">(rape) hypothetical protein</fullName>
    </submittedName>
</protein>
<feature type="non-terminal residue" evidence="1">
    <location>
        <position position="55"/>
    </location>
</feature>
<sequence>MSSSHNNSTSSSSTQESKKLLLYILRIYKTQFQSLKEQSTKAVENNKAIQVFSLK</sequence>